<organism evidence="1 2">
    <name type="scientific">Pluteus cervinus</name>
    <dbReference type="NCBI Taxonomy" id="181527"/>
    <lineage>
        <taxon>Eukaryota</taxon>
        <taxon>Fungi</taxon>
        <taxon>Dikarya</taxon>
        <taxon>Basidiomycota</taxon>
        <taxon>Agaricomycotina</taxon>
        <taxon>Agaricomycetes</taxon>
        <taxon>Agaricomycetidae</taxon>
        <taxon>Agaricales</taxon>
        <taxon>Pluteineae</taxon>
        <taxon>Pluteaceae</taxon>
        <taxon>Pluteus</taxon>
    </lineage>
</organism>
<sequence length="520" mass="56331">MGSSSRFAAFISLSLCLACISSAGPVLRDQIVLPSSDLKDTVSSVVFDGTTYGNKGLVAFGFIPHDFKDSTGDTVGGIGSAIALKHGSWKRTNSSAFSGTFIVHPDRGYNVVQPIDYQSRHHEVDFNFFPYSGSAPLSFEGAQKTFQPKYVKTVLKVERDNKNTTGLDALSVRAAQKGFDDPNNPQADPALPVSSTQPDRLTLDVEGIVANPDGSFWISEEYGPYIYLFSADGHLLQSLQPPEAILPLDSSGKYQFTSLTDPATGRRGNHGFESLTMDPTNQILYAMLQSATIQDGGDKGKTSRNTRLLAYDIHNPNVRPELVGEWIVPLPLDDDGKAIDCNEMHFVSPGVFLILTRDGDGRGGDKDASSYKHFDLFSIAKATDIHGSKYDSPDNSILKKKELVKDITPAEYVSFIDFIAEDQLARFGLHNGLPSDNTAIDAKWESLALIPVGPEQPDDYFLFTFADNDFKTTNGFSAGAGGAYNAGIDVDNQVLVYQVTVPGVPKDALCEHLGIVASDC</sequence>
<evidence type="ECO:0000313" key="1">
    <source>
        <dbReference type="EMBL" id="TFK63558.1"/>
    </source>
</evidence>
<reference evidence="1 2" key="1">
    <citation type="journal article" date="2019" name="Nat. Ecol. Evol.">
        <title>Megaphylogeny resolves global patterns of mushroom evolution.</title>
        <authorList>
            <person name="Varga T."/>
            <person name="Krizsan K."/>
            <person name="Foldi C."/>
            <person name="Dima B."/>
            <person name="Sanchez-Garcia M."/>
            <person name="Sanchez-Ramirez S."/>
            <person name="Szollosi G.J."/>
            <person name="Szarkandi J.G."/>
            <person name="Papp V."/>
            <person name="Albert L."/>
            <person name="Andreopoulos W."/>
            <person name="Angelini C."/>
            <person name="Antonin V."/>
            <person name="Barry K.W."/>
            <person name="Bougher N.L."/>
            <person name="Buchanan P."/>
            <person name="Buyck B."/>
            <person name="Bense V."/>
            <person name="Catcheside P."/>
            <person name="Chovatia M."/>
            <person name="Cooper J."/>
            <person name="Damon W."/>
            <person name="Desjardin D."/>
            <person name="Finy P."/>
            <person name="Geml J."/>
            <person name="Haridas S."/>
            <person name="Hughes K."/>
            <person name="Justo A."/>
            <person name="Karasinski D."/>
            <person name="Kautmanova I."/>
            <person name="Kiss B."/>
            <person name="Kocsube S."/>
            <person name="Kotiranta H."/>
            <person name="LaButti K.M."/>
            <person name="Lechner B.E."/>
            <person name="Liimatainen K."/>
            <person name="Lipzen A."/>
            <person name="Lukacs Z."/>
            <person name="Mihaltcheva S."/>
            <person name="Morgado L.N."/>
            <person name="Niskanen T."/>
            <person name="Noordeloos M.E."/>
            <person name="Ohm R.A."/>
            <person name="Ortiz-Santana B."/>
            <person name="Ovrebo C."/>
            <person name="Racz N."/>
            <person name="Riley R."/>
            <person name="Savchenko A."/>
            <person name="Shiryaev A."/>
            <person name="Soop K."/>
            <person name="Spirin V."/>
            <person name="Szebenyi C."/>
            <person name="Tomsovsky M."/>
            <person name="Tulloss R.E."/>
            <person name="Uehling J."/>
            <person name="Grigoriev I.V."/>
            <person name="Vagvolgyi C."/>
            <person name="Papp T."/>
            <person name="Martin F.M."/>
            <person name="Miettinen O."/>
            <person name="Hibbett D.S."/>
            <person name="Nagy L.G."/>
        </authorList>
    </citation>
    <scope>NUCLEOTIDE SEQUENCE [LARGE SCALE GENOMIC DNA]</scope>
    <source>
        <strain evidence="1 2">NL-1719</strain>
    </source>
</reference>
<dbReference type="Proteomes" id="UP000308600">
    <property type="component" value="Unassembled WGS sequence"/>
</dbReference>
<proteinExistence type="predicted"/>
<accession>A0ACD3ACD6</accession>
<dbReference type="EMBL" id="ML208517">
    <property type="protein sequence ID" value="TFK63558.1"/>
    <property type="molecule type" value="Genomic_DNA"/>
</dbReference>
<keyword evidence="2" id="KW-1185">Reference proteome</keyword>
<name>A0ACD3ACD6_9AGAR</name>
<gene>
    <name evidence="1" type="ORF">BDN72DRAFT_902320</name>
</gene>
<protein>
    <submittedName>
        <fullName evidence="1">Uncharacterized protein</fullName>
    </submittedName>
</protein>
<evidence type="ECO:0000313" key="2">
    <source>
        <dbReference type="Proteomes" id="UP000308600"/>
    </source>
</evidence>